<dbReference type="SUPFAM" id="SSF52402">
    <property type="entry name" value="Adenine nucleotide alpha hydrolases-like"/>
    <property type="match status" value="1"/>
</dbReference>
<evidence type="ECO:0000259" key="5">
    <source>
        <dbReference type="PROSITE" id="PS51278"/>
    </source>
</evidence>
<gene>
    <name evidence="6" type="ORF">HAKA00212_LOCUS16019</name>
</gene>
<dbReference type="GO" id="GO:0004066">
    <property type="term" value="F:asparagine synthase (glutamine-hydrolyzing) activity"/>
    <property type="evidence" value="ECO:0007669"/>
    <property type="project" value="InterPro"/>
</dbReference>
<dbReference type="Pfam" id="PF13537">
    <property type="entry name" value="GATase_7"/>
    <property type="match status" value="1"/>
</dbReference>
<dbReference type="PANTHER" id="PTHR43284:SF1">
    <property type="entry name" value="ASPARAGINE SYNTHETASE"/>
    <property type="match status" value="1"/>
</dbReference>
<dbReference type="InterPro" id="IPR017932">
    <property type="entry name" value="GATase_2_dom"/>
</dbReference>
<dbReference type="Gene3D" id="3.40.50.620">
    <property type="entry name" value="HUPs"/>
    <property type="match status" value="2"/>
</dbReference>
<dbReference type="AlphaFoldDB" id="A0A6V1SHA1"/>
<dbReference type="InterPro" id="IPR051786">
    <property type="entry name" value="ASN_synthetase/amidase"/>
</dbReference>
<dbReference type="InterPro" id="IPR006426">
    <property type="entry name" value="Asn_synth_AEB"/>
</dbReference>
<keyword evidence="4" id="KW-0315">Glutamine amidotransferase</keyword>
<feature type="domain" description="Glutamine amidotransferase type-2" evidence="5">
    <location>
        <begin position="214"/>
        <end position="426"/>
    </location>
</feature>
<comment type="similarity">
    <text evidence="1">Belongs to the asparagine synthetase family.</text>
</comment>
<keyword evidence="3" id="KW-0067">ATP-binding</keyword>
<dbReference type="EMBL" id="HBIU01034825">
    <property type="protein sequence ID" value="CAE0637244.1"/>
    <property type="molecule type" value="Transcribed_RNA"/>
</dbReference>
<keyword evidence="2" id="KW-0547">Nucleotide-binding</keyword>
<dbReference type="PROSITE" id="PS51278">
    <property type="entry name" value="GATASE_TYPE_2"/>
    <property type="match status" value="1"/>
</dbReference>
<dbReference type="CDD" id="cd01991">
    <property type="entry name" value="Asn_synthase_B_C"/>
    <property type="match status" value="1"/>
</dbReference>
<dbReference type="CDD" id="cd00712">
    <property type="entry name" value="AsnB"/>
    <property type="match status" value="1"/>
</dbReference>
<name>A0A6V1SHA1_HETAK</name>
<protein>
    <recommendedName>
        <fullName evidence="5">Glutamine amidotransferase type-2 domain-containing protein</fullName>
    </recommendedName>
</protein>
<evidence type="ECO:0000256" key="2">
    <source>
        <dbReference type="ARBA" id="ARBA00022741"/>
    </source>
</evidence>
<dbReference type="Gene3D" id="3.60.20.10">
    <property type="entry name" value="Glutamine Phosphoribosylpyrophosphate, subunit 1, domain 1"/>
    <property type="match status" value="1"/>
</dbReference>
<evidence type="ECO:0000256" key="3">
    <source>
        <dbReference type="ARBA" id="ARBA00022840"/>
    </source>
</evidence>
<accession>A0A6V1SHA1</accession>
<dbReference type="SUPFAM" id="SSF56235">
    <property type="entry name" value="N-terminal nucleophile aminohydrolases (Ntn hydrolases)"/>
    <property type="match status" value="1"/>
</dbReference>
<evidence type="ECO:0000256" key="1">
    <source>
        <dbReference type="ARBA" id="ARBA00005752"/>
    </source>
</evidence>
<proteinExistence type="inferred from homology"/>
<dbReference type="GO" id="GO:0005524">
    <property type="term" value="F:ATP binding"/>
    <property type="evidence" value="ECO:0007669"/>
    <property type="project" value="UniProtKB-KW"/>
</dbReference>
<dbReference type="NCBIfam" id="TIGR01536">
    <property type="entry name" value="asn_synth_AEB"/>
    <property type="match status" value="1"/>
</dbReference>
<dbReference type="Pfam" id="PF00733">
    <property type="entry name" value="Asn_synthase"/>
    <property type="match status" value="1"/>
</dbReference>
<dbReference type="InterPro" id="IPR014729">
    <property type="entry name" value="Rossmann-like_a/b/a_fold"/>
</dbReference>
<dbReference type="InterPro" id="IPR029055">
    <property type="entry name" value="Ntn_hydrolases_N"/>
</dbReference>
<dbReference type="InterPro" id="IPR033738">
    <property type="entry name" value="AsnB_N"/>
</dbReference>
<reference evidence="6" key="1">
    <citation type="submission" date="2021-01" db="EMBL/GenBank/DDBJ databases">
        <authorList>
            <person name="Corre E."/>
            <person name="Pelletier E."/>
            <person name="Niang G."/>
            <person name="Scheremetjew M."/>
            <person name="Finn R."/>
            <person name="Kale V."/>
            <person name="Holt S."/>
            <person name="Cochrane G."/>
            <person name="Meng A."/>
            <person name="Brown T."/>
            <person name="Cohen L."/>
        </authorList>
    </citation>
    <scope>NUCLEOTIDE SEQUENCE</scope>
    <source>
        <strain evidence="6">CCMP3107</strain>
    </source>
</reference>
<dbReference type="InterPro" id="IPR001962">
    <property type="entry name" value="Asn_synthase"/>
</dbReference>
<evidence type="ECO:0000313" key="6">
    <source>
        <dbReference type="EMBL" id="CAE0637244.1"/>
    </source>
</evidence>
<dbReference type="NCBIfam" id="TIGR03108">
    <property type="entry name" value="eps_aminotran_1"/>
    <property type="match status" value="1"/>
</dbReference>
<dbReference type="GO" id="GO:0006529">
    <property type="term" value="P:asparagine biosynthetic process"/>
    <property type="evidence" value="ECO:0007669"/>
    <property type="project" value="InterPro"/>
</dbReference>
<organism evidence="6">
    <name type="scientific">Heterosigma akashiwo</name>
    <name type="common">Chromophytic alga</name>
    <name type="synonym">Heterosigma carterae</name>
    <dbReference type="NCBI Taxonomy" id="2829"/>
    <lineage>
        <taxon>Eukaryota</taxon>
        <taxon>Sar</taxon>
        <taxon>Stramenopiles</taxon>
        <taxon>Ochrophyta</taxon>
        <taxon>Raphidophyceae</taxon>
        <taxon>Chattonellales</taxon>
        <taxon>Chattonellaceae</taxon>
        <taxon>Heterosigma</taxon>
    </lineage>
</organism>
<dbReference type="PANTHER" id="PTHR43284">
    <property type="entry name" value="ASPARAGINE SYNTHETASE (GLUTAMINE-HYDROLYZING)"/>
    <property type="match status" value="1"/>
</dbReference>
<dbReference type="InterPro" id="IPR017539">
    <property type="entry name" value="XrtA_amidotfase"/>
</dbReference>
<evidence type="ECO:0000256" key="4">
    <source>
        <dbReference type="ARBA" id="ARBA00022962"/>
    </source>
</evidence>
<sequence>MHSCACASSARPSGRVCASSCWAQARCWRRRGSVWPMPVLRSRLGCRATAAMWRSCCPMSTSSRCPPRPRASATRCWRPWLAGVPRWRQRLAATPSSSSPSPMDCWCPPSMPARLLRHWPGLSRTPSCAGGLRRLRLRVCVNSSAWTAWWPRMVVCMPEASLGRGGRAWLTSRPAGLVCSGDTKLGKNPPLSASDGPVRRFPLNDWLNQVQPMCGITGLFDTRGQRLPERERLHRMNESQHHRGPDEGDLHIEPGVGFGHRRLSVIDIATGQQPIFNDDKSVALVFNGEVYNYLELMDELRGHGYVFRTKSDSEAIVRAWEHWGEDCVHHLRGMFAFMIHDRRRDCLFMARDRLGVKPLHYAVTEDGWLLFGSELKSLMAHGGLRQEIEPRAVEAYFALGYVPDPGTIYKHAKKLAPGHRLLVKRGQPLGTPQRYWDVKFTLDAKIVEEEAAEELRRRLAESVKLRLKAEVPLGAFLSGGVDSSAVVAAMAQLDDQPVNTCSIGFDDPKFNETEFAQMVADRYRTNHRVEVVNSDDFGLVDLLAHLYDEPYADSSAIPTYRVCELARKHVTVALSGDGGDESLGGYRRYKMHMMEERMRSAFPLALRKGVFGPLARLYPKADWAPRVFRAKTTFQAIARSSVDAYFNTMGLVRDPLRQQLFSDGFKRELQGWHASEIFHHHARRAETEDPLALIQYLDIHTYLPGDINTKVDRASMAHSLEVREPLMDHPLVEWIATLPSSLKLRGQEGKYIFKKALEPMLPHDVLYRPKMGFAVPLARWLRGPLREATRKALQHGALAQTGWFNPATIARLLDQHERGALDHAQPLWALLMFDAFLRNAGLGATSARAAA</sequence>
<dbReference type="GO" id="GO:0005829">
    <property type="term" value="C:cytosol"/>
    <property type="evidence" value="ECO:0007669"/>
    <property type="project" value="TreeGrafter"/>
</dbReference>